<evidence type="ECO:0000313" key="6">
    <source>
        <dbReference type="RefSeq" id="XP_034110967.1"/>
    </source>
</evidence>
<dbReference type="SMART" id="SM00708">
    <property type="entry name" value="PhBP"/>
    <property type="match status" value="1"/>
</dbReference>
<dbReference type="FunFam" id="1.10.238.20:FF:000001">
    <property type="entry name" value="General odorant-binding protein lush"/>
    <property type="match status" value="1"/>
</dbReference>
<keyword evidence="5" id="KW-1185">Reference proteome</keyword>
<dbReference type="GO" id="GO:0042048">
    <property type="term" value="P:olfactory behavior"/>
    <property type="evidence" value="ECO:0007669"/>
    <property type="project" value="TreeGrafter"/>
</dbReference>
<dbReference type="SUPFAM" id="SSF47565">
    <property type="entry name" value="Insect pheromone/odorant-binding proteins"/>
    <property type="match status" value="1"/>
</dbReference>
<dbReference type="PANTHER" id="PTHR21364">
    <property type="entry name" value="GENERAL ODORANT-BINDING PROTEIN 19A"/>
    <property type="match status" value="1"/>
</dbReference>
<dbReference type="GO" id="GO:0005576">
    <property type="term" value="C:extracellular region"/>
    <property type="evidence" value="ECO:0007669"/>
    <property type="project" value="UniProtKB-SubCell"/>
</dbReference>
<organism evidence="5 6">
    <name type="scientific">Drosophila albomicans</name>
    <name type="common">Fruit fly</name>
    <dbReference type="NCBI Taxonomy" id="7291"/>
    <lineage>
        <taxon>Eukaryota</taxon>
        <taxon>Metazoa</taxon>
        <taxon>Ecdysozoa</taxon>
        <taxon>Arthropoda</taxon>
        <taxon>Hexapoda</taxon>
        <taxon>Insecta</taxon>
        <taxon>Pterygota</taxon>
        <taxon>Neoptera</taxon>
        <taxon>Endopterygota</taxon>
        <taxon>Diptera</taxon>
        <taxon>Brachycera</taxon>
        <taxon>Muscomorpha</taxon>
        <taxon>Ephydroidea</taxon>
        <taxon>Drosophilidae</taxon>
        <taxon>Drosophila</taxon>
    </lineage>
</organism>
<dbReference type="GO" id="GO:0005549">
    <property type="term" value="F:odorant binding"/>
    <property type="evidence" value="ECO:0007669"/>
    <property type="project" value="InterPro"/>
</dbReference>
<name>A0A6P8Z1Y1_DROAB</name>
<sequence length="162" mass="18386">MRLNESTSASRCSKSTCRCMSYQLVLALLLLLPRFCDGVNMQQFIQSLDMMRNGCMPKFKVQVDQLDRIRDGDFSVEPDQDLLCYTKCIAQLAGTLTKKGEFSVSKAQAQMPIILPPELQEPAKVALNHCKDAQKEHKDTCAKVYYISKCMADFDRANFKFP</sequence>
<dbReference type="GeneID" id="117572336"/>
<dbReference type="Gene3D" id="1.10.238.20">
    <property type="entry name" value="Pheromone/general odorant binding protein domain"/>
    <property type="match status" value="1"/>
</dbReference>
<protein>
    <submittedName>
        <fullName evidence="6">General odorant-binding protein lush</fullName>
    </submittedName>
</protein>
<proteinExistence type="inferred from homology"/>
<dbReference type="PANTHER" id="PTHR21364:SF1">
    <property type="entry name" value="GENERAL ODORANT-BINDING PROTEIN LUSH"/>
    <property type="match status" value="1"/>
</dbReference>
<keyword evidence="4" id="KW-0732">Signal</keyword>
<dbReference type="InterPro" id="IPR006170">
    <property type="entry name" value="PBP/GOBP"/>
</dbReference>
<comment type="similarity">
    <text evidence="2">Belongs to the PBP/GOBP family.</text>
</comment>
<evidence type="ECO:0000256" key="1">
    <source>
        <dbReference type="ARBA" id="ARBA00004613"/>
    </source>
</evidence>
<feature type="chain" id="PRO_5027695643" evidence="4">
    <location>
        <begin position="39"/>
        <end position="162"/>
    </location>
</feature>
<keyword evidence="3" id="KW-0964">Secreted</keyword>
<dbReference type="Proteomes" id="UP000515160">
    <property type="component" value="Chromosome 3"/>
</dbReference>
<dbReference type="Pfam" id="PF01395">
    <property type="entry name" value="PBP_GOBP"/>
    <property type="match status" value="1"/>
</dbReference>
<dbReference type="InterPro" id="IPR036728">
    <property type="entry name" value="PBP_GOBP_sf"/>
</dbReference>
<accession>A0A6P8Z1Y1</accession>
<dbReference type="CDD" id="cd23992">
    <property type="entry name" value="PBP_GOBP"/>
    <property type="match status" value="1"/>
</dbReference>
<evidence type="ECO:0000313" key="5">
    <source>
        <dbReference type="Proteomes" id="UP000515160"/>
    </source>
</evidence>
<dbReference type="AlphaFoldDB" id="A0A6P8Z1Y1"/>
<evidence type="ECO:0000256" key="4">
    <source>
        <dbReference type="SAM" id="SignalP"/>
    </source>
</evidence>
<feature type="signal peptide" evidence="4">
    <location>
        <begin position="1"/>
        <end position="38"/>
    </location>
</feature>
<dbReference type="RefSeq" id="XP_034110967.1">
    <property type="nucleotide sequence ID" value="XM_034255076.2"/>
</dbReference>
<dbReference type="OrthoDB" id="6610259at2759"/>
<evidence type="ECO:0000256" key="3">
    <source>
        <dbReference type="ARBA" id="ARBA00022525"/>
    </source>
</evidence>
<comment type="subcellular location">
    <subcellularLocation>
        <location evidence="1">Secreted</location>
    </subcellularLocation>
</comment>
<dbReference type="GO" id="GO:0007608">
    <property type="term" value="P:sensory perception of smell"/>
    <property type="evidence" value="ECO:0007669"/>
    <property type="project" value="TreeGrafter"/>
</dbReference>
<gene>
    <name evidence="6" type="primary">LOC117572336</name>
</gene>
<reference evidence="6" key="1">
    <citation type="submission" date="2025-08" db="UniProtKB">
        <authorList>
            <consortium name="RefSeq"/>
        </authorList>
    </citation>
    <scope>IDENTIFICATION</scope>
    <source>
        <strain evidence="6">15112-1751.03</strain>
        <tissue evidence="6">Whole Adult</tissue>
    </source>
</reference>
<evidence type="ECO:0000256" key="2">
    <source>
        <dbReference type="ARBA" id="ARBA00008098"/>
    </source>
</evidence>
<dbReference type="GO" id="GO:0035275">
    <property type="term" value="F:dibutyl phthalate binding"/>
    <property type="evidence" value="ECO:0007669"/>
    <property type="project" value="TreeGrafter"/>
</dbReference>